<organism evidence="1 2">
    <name type="scientific">Aureobasidium namibiae CBS 147.97</name>
    <dbReference type="NCBI Taxonomy" id="1043004"/>
    <lineage>
        <taxon>Eukaryota</taxon>
        <taxon>Fungi</taxon>
        <taxon>Dikarya</taxon>
        <taxon>Ascomycota</taxon>
        <taxon>Pezizomycotina</taxon>
        <taxon>Dothideomycetes</taxon>
        <taxon>Dothideomycetidae</taxon>
        <taxon>Dothideales</taxon>
        <taxon>Saccotheciaceae</taxon>
        <taxon>Aureobasidium</taxon>
    </lineage>
</organism>
<dbReference type="HOGENOM" id="CLU_2305515_0_0_1"/>
<name>A0A074WS62_9PEZI</name>
<gene>
    <name evidence="1" type="ORF">M436DRAFT_79255</name>
</gene>
<evidence type="ECO:0000313" key="1">
    <source>
        <dbReference type="EMBL" id="KEQ75988.1"/>
    </source>
</evidence>
<reference evidence="1 2" key="1">
    <citation type="journal article" date="2014" name="BMC Genomics">
        <title>Genome sequencing of four Aureobasidium pullulans varieties: biotechnological potential, stress tolerance, and description of new species.</title>
        <authorList>
            <person name="Gostin Ar C."/>
            <person name="Ohm R.A."/>
            <person name="Kogej T."/>
            <person name="Sonjak S."/>
            <person name="Turk M."/>
            <person name="Zajc J."/>
            <person name="Zalar P."/>
            <person name="Grube M."/>
            <person name="Sun H."/>
            <person name="Han J."/>
            <person name="Sharma A."/>
            <person name="Chiniquy J."/>
            <person name="Ngan C.Y."/>
            <person name="Lipzen A."/>
            <person name="Barry K."/>
            <person name="Grigoriev I.V."/>
            <person name="Gunde-Cimerman N."/>
        </authorList>
    </citation>
    <scope>NUCLEOTIDE SEQUENCE [LARGE SCALE GENOMIC DNA]</scope>
    <source>
        <strain evidence="1 2">CBS 147.97</strain>
    </source>
</reference>
<dbReference type="EMBL" id="KL584704">
    <property type="protein sequence ID" value="KEQ75988.1"/>
    <property type="molecule type" value="Genomic_DNA"/>
</dbReference>
<protein>
    <submittedName>
        <fullName evidence="1">Uncharacterized protein</fullName>
    </submittedName>
</protein>
<accession>A0A074WS62</accession>
<sequence length="100" mass="11236">MRRIDDFTTEVFEAAFERTQGVAAVLWQALVEDDFGAGGQALRAEIAEEIGDKVAAEGERVLDNTHELKAHMIEIILSKINHKVEEGFTIPLRAWASRRE</sequence>
<dbReference type="Proteomes" id="UP000027730">
    <property type="component" value="Unassembled WGS sequence"/>
</dbReference>
<keyword evidence="2" id="KW-1185">Reference proteome</keyword>
<dbReference type="OrthoDB" id="3833957at2759"/>
<dbReference type="AlphaFoldDB" id="A0A074WS62"/>
<dbReference type="GeneID" id="25416401"/>
<evidence type="ECO:0000313" key="2">
    <source>
        <dbReference type="Proteomes" id="UP000027730"/>
    </source>
</evidence>
<proteinExistence type="predicted"/>
<dbReference type="RefSeq" id="XP_013430482.1">
    <property type="nucleotide sequence ID" value="XM_013575028.1"/>
</dbReference>